<reference evidence="1" key="2">
    <citation type="journal article" date="2015" name="Fish Shellfish Immunol.">
        <title>Early steps in the European eel (Anguilla anguilla)-Vibrio vulnificus interaction in the gills: Role of the RtxA13 toxin.</title>
        <authorList>
            <person name="Callol A."/>
            <person name="Pajuelo D."/>
            <person name="Ebbesson L."/>
            <person name="Teles M."/>
            <person name="MacKenzie S."/>
            <person name="Amaro C."/>
        </authorList>
    </citation>
    <scope>NUCLEOTIDE SEQUENCE</scope>
</reference>
<reference evidence="1" key="1">
    <citation type="submission" date="2014-11" db="EMBL/GenBank/DDBJ databases">
        <authorList>
            <person name="Amaro Gonzalez C."/>
        </authorList>
    </citation>
    <scope>NUCLEOTIDE SEQUENCE</scope>
</reference>
<sequence>MEIYIPMQQLIKRLQTASSGWMGSVVCHCRGCRAQLLDTDISNIIKKHWLGTCSLHLPDCGLLSLA</sequence>
<name>A0A0E9Q6D4_ANGAN</name>
<proteinExistence type="predicted"/>
<organism evidence="1">
    <name type="scientific">Anguilla anguilla</name>
    <name type="common">European freshwater eel</name>
    <name type="synonym">Muraena anguilla</name>
    <dbReference type="NCBI Taxonomy" id="7936"/>
    <lineage>
        <taxon>Eukaryota</taxon>
        <taxon>Metazoa</taxon>
        <taxon>Chordata</taxon>
        <taxon>Craniata</taxon>
        <taxon>Vertebrata</taxon>
        <taxon>Euteleostomi</taxon>
        <taxon>Actinopterygii</taxon>
        <taxon>Neopterygii</taxon>
        <taxon>Teleostei</taxon>
        <taxon>Anguilliformes</taxon>
        <taxon>Anguillidae</taxon>
        <taxon>Anguilla</taxon>
    </lineage>
</organism>
<evidence type="ECO:0000313" key="1">
    <source>
        <dbReference type="EMBL" id="JAH12284.1"/>
    </source>
</evidence>
<protein>
    <submittedName>
        <fullName evidence="1">Uncharacterized protein</fullName>
    </submittedName>
</protein>
<accession>A0A0E9Q6D4</accession>
<dbReference type="EMBL" id="GBXM01096293">
    <property type="protein sequence ID" value="JAH12284.1"/>
    <property type="molecule type" value="Transcribed_RNA"/>
</dbReference>
<dbReference type="AlphaFoldDB" id="A0A0E9Q6D4"/>